<evidence type="ECO:0000256" key="4">
    <source>
        <dbReference type="ARBA" id="ARBA00022475"/>
    </source>
</evidence>
<protein>
    <submittedName>
        <fullName evidence="13">Outer membrane transport energization protein TonB</fullName>
    </submittedName>
</protein>
<evidence type="ECO:0000256" key="11">
    <source>
        <dbReference type="SAM" id="Phobius"/>
    </source>
</evidence>
<dbReference type="InterPro" id="IPR037682">
    <property type="entry name" value="TonB_C"/>
</dbReference>
<comment type="similarity">
    <text evidence="10">Belongs to the TonB-dependent receptor family.</text>
</comment>
<dbReference type="GO" id="GO:0031992">
    <property type="term" value="F:energy transducer activity"/>
    <property type="evidence" value="ECO:0007669"/>
    <property type="project" value="TreeGrafter"/>
</dbReference>
<evidence type="ECO:0000256" key="7">
    <source>
        <dbReference type="ARBA" id="ARBA00022927"/>
    </source>
</evidence>
<evidence type="ECO:0000256" key="10">
    <source>
        <dbReference type="PROSITE-ProRule" id="PRU01360"/>
    </source>
</evidence>
<feature type="domain" description="TonB C-terminal" evidence="12">
    <location>
        <begin position="339"/>
        <end position="435"/>
    </location>
</feature>
<gene>
    <name evidence="13" type="ORF">B0I27_11383</name>
</gene>
<dbReference type="Gene3D" id="3.30.1150.10">
    <property type="match status" value="1"/>
</dbReference>
<evidence type="ECO:0000256" key="5">
    <source>
        <dbReference type="ARBA" id="ARBA00022519"/>
    </source>
</evidence>
<dbReference type="Proteomes" id="UP000238034">
    <property type="component" value="Unassembled WGS sequence"/>
</dbReference>
<dbReference type="InterPro" id="IPR039426">
    <property type="entry name" value="TonB-dep_rcpt-like"/>
</dbReference>
<comment type="subcellular location">
    <subcellularLocation>
        <location evidence="1">Cell inner membrane</location>
        <topology evidence="1">Single-pass membrane protein</topology>
        <orientation evidence="1">Periplasmic side</orientation>
    </subcellularLocation>
    <subcellularLocation>
        <location evidence="10">Cell outer membrane</location>
        <topology evidence="10">Multi-pass membrane protein</topology>
    </subcellularLocation>
</comment>
<dbReference type="Pfam" id="PF03544">
    <property type="entry name" value="TonB_C"/>
    <property type="match status" value="1"/>
</dbReference>
<feature type="transmembrane region" description="Helical" evidence="11">
    <location>
        <begin position="94"/>
        <end position="112"/>
    </location>
</feature>
<name>A0A2T0TTD0_9SPHI</name>
<evidence type="ECO:0000256" key="9">
    <source>
        <dbReference type="ARBA" id="ARBA00023136"/>
    </source>
</evidence>
<evidence type="ECO:0000256" key="3">
    <source>
        <dbReference type="ARBA" id="ARBA00022448"/>
    </source>
</evidence>
<keyword evidence="5" id="KW-0997">Cell inner membrane</keyword>
<dbReference type="Gene3D" id="2.170.130.10">
    <property type="entry name" value="TonB-dependent receptor, plug domain"/>
    <property type="match status" value="2"/>
</dbReference>
<keyword evidence="7" id="KW-0653">Protein transport</keyword>
<dbReference type="GO" id="GO:0009279">
    <property type="term" value="C:cell outer membrane"/>
    <property type="evidence" value="ECO:0007669"/>
    <property type="project" value="UniProtKB-SubCell"/>
</dbReference>
<dbReference type="GO" id="GO:0098797">
    <property type="term" value="C:plasma membrane protein complex"/>
    <property type="evidence" value="ECO:0007669"/>
    <property type="project" value="TreeGrafter"/>
</dbReference>
<accession>A0A2T0TTD0</accession>
<dbReference type="InterPro" id="IPR037066">
    <property type="entry name" value="Plug_dom_sf"/>
</dbReference>
<sequence>MNAFEYFVQVNAYLILFYGFFYLLLKNETFFNLNRAYLMGAAVLSFLIPLLHSDWINGIFGSQPVTETKVFINALIVPTMILEEAGKGWTLTDYIVIVYLGVALLMACRFLFRLCYIVIKPVYEKSAAWSFFNRIFISESLASYPAVLKHEETHVQQYHSLDIILLELLSIVIWYNPVAYFYKRSIKHIHEFIADEAACREERKDDYAMLLLSNTLGVPVSQLVNNFFNQSLLKRRIMMLHKKKSNRSALLKYGLSVPLFTCMLVFSSASIDAKSKEFIEKSDVAEPISTLKKIEEARESFDVEKEVLRPAVKVLSLDTTREDVVYDFSSIEKMPEYPGGLVGFYRYVGKNFKYPEAARRDSVSGRLILSFVVEKDGSLSDIKVLRDLGAGTGDEAVRLLKESPKWNPGVQNGKPVRVQYTLPIQLNLDNEVRGKIIGEIDSVRKSGAVLNEITVIGYAGTKAPGPLYEVDGKEVDQVEVNKIHRSSIESVDVLKGASATAIYGDKGKNGVIRITTKAKGGKPSQLPGTFKGLVVIDGKTQNQAFNLNALDPNKIKSMNVLSGTAAIAKYGVSGKDGVIVIELK</sequence>
<dbReference type="InterPro" id="IPR023997">
    <property type="entry name" value="TonB-dep_OMP_SusC/RagA_CS"/>
</dbReference>
<feature type="transmembrane region" description="Helical" evidence="11">
    <location>
        <begin position="249"/>
        <end position="271"/>
    </location>
</feature>
<proteinExistence type="inferred from homology"/>
<dbReference type="OrthoDB" id="649093at2"/>
<keyword evidence="9 10" id="KW-0472">Membrane</keyword>
<dbReference type="NCBIfam" id="TIGR01352">
    <property type="entry name" value="tonB_Cterm"/>
    <property type="match status" value="1"/>
</dbReference>
<dbReference type="InterPro" id="IPR051045">
    <property type="entry name" value="TonB-dependent_transducer"/>
</dbReference>
<evidence type="ECO:0000256" key="8">
    <source>
        <dbReference type="ARBA" id="ARBA00022989"/>
    </source>
</evidence>
<dbReference type="PANTHER" id="PTHR33446:SF2">
    <property type="entry name" value="PROTEIN TONB"/>
    <property type="match status" value="1"/>
</dbReference>
<comment type="caution">
    <text evidence="13">The sequence shown here is derived from an EMBL/GenBank/DDBJ whole genome shotgun (WGS) entry which is preliminary data.</text>
</comment>
<dbReference type="InterPro" id="IPR008756">
    <property type="entry name" value="Peptidase_M56"/>
</dbReference>
<dbReference type="Pfam" id="PF05569">
    <property type="entry name" value="Peptidase_M56"/>
    <property type="match status" value="1"/>
</dbReference>
<dbReference type="PROSITE" id="PS52016">
    <property type="entry name" value="TONB_DEPENDENT_REC_3"/>
    <property type="match status" value="1"/>
</dbReference>
<dbReference type="InterPro" id="IPR006260">
    <property type="entry name" value="TonB/TolA_C"/>
</dbReference>
<feature type="transmembrane region" description="Helical" evidence="11">
    <location>
        <begin position="163"/>
        <end position="182"/>
    </location>
</feature>
<evidence type="ECO:0000256" key="1">
    <source>
        <dbReference type="ARBA" id="ARBA00004383"/>
    </source>
</evidence>
<dbReference type="GO" id="GO:0015031">
    <property type="term" value="P:protein transport"/>
    <property type="evidence" value="ECO:0007669"/>
    <property type="project" value="UniProtKB-KW"/>
</dbReference>
<keyword evidence="14" id="KW-1185">Reference proteome</keyword>
<comment type="similarity">
    <text evidence="2">Belongs to the TonB family.</text>
</comment>
<dbReference type="RefSeq" id="WP_106295297.1">
    <property type="nucleotide sequence ID" value="NZ_PVTH01000013.1"/>
</dbReference>
<evidence type="ECO:0000313" key="14">
    <source>
        <dbReference type="Proteomes" id="UP000238034"/>
    </source>
</evidence>
<evidence type="ECO:0000256" key="2">
    <source>
        <dbReference type="ARBA" id="ARBA00006555"/>
    </source>
</evidence>
<evidence type="ECO:0000313" key="13">
    <source>
        <dbReference type="EMBL" id="PRY48900.1"/>
    </source>
</evidence>
<feature type="transmembrane region" description="Helical" evidence="11">
    <location>
        <begin position="6"/>
        <end position="25"/>
    </location>
</feature>
<keyword evidence="4" id="KW-1003">Cell membrane</keyword>
<keyword evidence="6 10" id="KW-0812">Transmembrane</keyword>
<dbReference type="EMBL" id="PVTH01000013">
    <property type="protein sequence ID" value="PRY48900.1"/>
    <property type="molecule type" value="Genomic_DNA"/>
</dbReference>
<keyword evidence="3 10" id="KW-0813">Transport</keyword>
<dbReference type="SUPFAM" id="SSF74653">
    <property type="entry name" value="TolA/TonB C-terminal domain"/>
    <property type="match status" value="1"/>
</dbReference>
<evidence type="ECO:0000256" key="6">
    <source>
        <dbReference type="ARBA" id="ARBA00022692"/>
    </source>
</evidence>
<keyword evidence="10" id="KW-0998">Cell outer membrane</keyword>
<dbReference type="PROSITE" id="PS52015">
    <property type="entry name" value="TONB_CTD"/>
    <property type="match status" value="1"/>
</dbReference>
<dbReference type="SUPFAM" id="SSF56935">
    <property type="entry name" value="Porins"/>
    <property type="match status" value="1"/>
</dbReference>
<dbReference type="NCBIfam" id="TIGR04057">
    <property type="entry name" value="SusC_RagA_signa"/>
    <property type="match status" value="1"/>
</dbReference>
<feature type="transmembrane region" description="Helical" evidence="11">
    <location>
        <begin position="37"/>
        <end position="56"/>
    </location>
</feature>
<dbReference type="GO" id="GO:0055085">
    <property type="term" value="P:transmembrane transport"/>
    <property type="evidence" value="ECO:0007669"/>
    <property type="project" value="InterPro"/>
</dbReference>
<dbReference type="AlphaFoldDB" id="A0A2T0TTD0"/>
<dbReference type="PANTHER" id="PTHR33446">
    <property type="entry name" value="PROTEIN TONB-RELATED"/>
    <property type="match status" value="1"/>
</dbReference>
<keyword evidence="8 11" id="KW-1133">Transmembrane helix</keyword>
<organism evidence="13 14">
    <name type="scientific">Arcticibacter pallidicorallinus</name>
    <dbReference type="NCBI Taxonomy" id="1259464"/>
    <lineage>
        <taxon>Bacteria</taxon>
        <taxon>Pseudomonadati</taxon>
        <taxon>Bacteroidota</taxon>
        <taxon>Sphingobacteriia</taxon>
        <taxon>Sphingobacteriales</taxon>
        <taxon>Sphingobacteriaceae</taxon>
        <taxon>Arcticibacter</taxon>
    </lineage>
</organism>
<reference evidence="13 14" key="1">
    <citation type="submission" date="2018-03" db="EMBL/GenBank/DDBJ databases">
        <title>Genomic Encyclopedia of Type Strains, Phase III (KMG-III): the genomes of soil and plant-associated and newly described type strains.</title>
        <authorList>
            <person name="Whitman W."/>
        </authorList>
    </citation>
    <scope>NUCLEOTIDE SEQUENCE [LARGE SCALE GENOMIC DNA]</scope>
    <source>
        <strain evidence="13 14">CGMCC 1.9313</strain>
    </source>
</reference>
<evidence type="ECO:0000259" key="12">
    <source>
        <dbReference type="PROSITE" id="PS52015"/>
    </source>
</evidence>
<keyword evidence="10" id="KW-1134">Transmembrane beta strand</keyword>